<dbReference type="SUPFAM" id="SSF54593">
    <property type="entry name" value="Glyoxalase/Bleomycin resistance protein/Dihydroxybiphenyl dioxygenase"/>
    <property type="match status" value="1"/>
</dbReference>
<evidence type="ECO:0000256" key="2">
    <source>
        <dbReference type="ARBA" id="ARBA00006472"/>
    </source>
</evidence>
<evidence type="ECO:0000313" key="7">
    <source>
        <dbReference type="EMBL" id="SHE93445.1"/>
    </source>
</evidence>
<dbReference type="InterPro" id="IPR041581">
    <property type="entry name" value="Glyoxalase_6"/>
</dbReference>
<dbReference type="InterPro" id="IPR029068">
    <property type="entry name" value="Glyas_Bleomycin-R_OHBP_Dase"/>
</dbReference>
<reference evidence="8" key="1">
    <citation type="submission" date="2016-11" db="EMBL/GenBank/DDBJ databases">
        <authorList>
            <person name="Varghese N."/>
            <person name="Submissions S."/>
        </authorList>
    </citation>
    <scope>NUCLEOTIDE SEQUENCE [LARGE SCALE GENOMIC DNA]</scope>
    <source>
        <strain evidence="8">DSM 19514</strain>
    </source>
</reference>
<dbReference type="Pfam" id="PF18029">
    <property type="entry name" value="Glyoxalase_6"/>
    <property type="match status" value="1"/>
</dbReference>
<organism evidence="7 8">
    <name type="scientific">Ferrithrix thermotolerans DSM 19514</name>
    <dbReference type="NCBI Taxonomy" id="1121881"/>
    <lineage>
        <taxon>Bacteria</taxon>
        <taxon>Bacillati</taxon>
        <taxon>Actinomycetota</taxon>
        <taxon>Acidimicrobiia</taxon>
        <taxon>Acidimicrobiales</taxon>
        <taxon>Acidimicrobiaceae</taxon>
        <taxon>Ferrithrix</taxon>
    </lineage>
</organism>
<dbReference type="InterPro" id="IPR001533">
    <property type="entry name" value="Pterin_deHydtase"/>
</dbReference>
<dbReference type="OrthoDB" id="15077at2"/>
<evidence type="ECO:0000313" key="8">
    <source>
        <dbReference type="Proteomes" id="UP000184295"/>
    </source>
</evidence>
<dbReference type="Proteomes" id="UP000184295">
    <property type="component" value="Unassembled WGS sequence"/>
</dbReference>
<evidence type="ECO:0000256" key="3">
    <source>
        <dbReference type="ARBA" id="ARBA00013252"/>
    </source>
</evidence>
<sequence>MRRLSNEELKEYGLKDWVRLSTTISTRYHVPTYLVGARFVFECAELAEEADHHPDIKLSYLFVDVSLCTHEGGRWITLADVELAKKISELASRYGLEPSTAEIQQLEIALDTAHMERVAPFWAALLTGDKNNVTFDSIIDPTDRVPVVWFQETSEEGPSRQRWHFDLYCAYEEAQNKIEAAIETGGRVEDLSHSPLYVVLSDPEGNKVCICTSEGRE</sequence>
<proteinExistence type="inferred from homology"/>
<name>A0A1M4XIV7_9ACTN</name>
<dbReference type="PANTHER" id="PTHR35908:SF1">
    <property type="entry name" value="CONSERVED PROTEIN"/>
    <property type="match status" value="1"/>
</dbReference>
<evidence type="ECO:0000259" key="6">
    <source>
        <dbReference type="Pfam" id="PF18029"/>
    </source>
</evidence>
<evidence type="ECO:0000256" key="4">
    <source>
        <dbReference type="ARBA" id="ARBA00021735"/>
    </source>
</evidence>
<comment type="catalytic activity">
    <reaction evidence="1">
        <text>(4aS,6R)-4a-hydroxy-L-erythro-5,6,7,8-tetrahydrobiopterin = (6R)-L-erythro-6,7-dihydrobiopterin + H2O</text>
        <dbReference type="Rhea" id="RHEA:11920"/>
        <dbReference type="ChEBI" id="CHEBI:15377"/>
        <dbReference type="ChEBI" id="CHEBI:15642"/>
        <dbReference type="ChEBI" id="CHEBI:43120"/>
        <dbReference type="EC" id="4.2.1.96"/>
    </reaction>
</comment>
<dbReference type="Gene3D" id="3.30.1360.20">
    <property type="entry name" value="Transcriptional coactivator/pterin dehydratase"/>
    <property type="match status" value="1"/>
</dbReference>
<dbReference type="Gene3D" id="3.10.180.10">
    <property type="entry name" value="2,3-Dihydroxybiphenyl 1,2-Dioxygenase, domain 1"/>
    <property type="match status" value="1"/>
</dbReference>
<dbReference type="EMBL" id="FQUL01000040">
    <property type="protein sequence ID" value="SHE93445.1"/>
    <property type="molecule type" value="Genomic_DNA"/>
</dbReference>
<evidence type="ECO:0000256" key="5">
    <source>
        <dbReference type="ARBA" id="ARBA00023239"/>
    </source>
</evidence>
<comment type="similarity">
    <text evidence="2">Belongs to the pterin-4-alpha-carbinolamine dehydratase family.</text>
</comment>
<gene>
    <name evidence="7" type="ORF">SAMN02745225_02036</name>
</gene>
<dbReference type="STRING" id="1121881.SAMN02745225_02036"/>
<dbReference type="GO" id="GO:0008124">
    <property type="term" value="F:4-alpha-hydroxytetrahydrobiopterin dehydratase activity"/>
    <property type="evidence" value="ECO:0007669"/>
    <property type="project" value="UniProtKB-EC"/>
</dbReference>
<dbReference type="RefSeq" id="WP_072792126.1">
    <property type="nucleotide sequence ID" value="NZ_FQUL01000040.1"/>
</dbReference>
<protein>
    <recommendedName>
        <fullName evidence="4">Putative pterin-4-alpha-carbinolamine dehydratase</fullName>
        <ecNumber evidence="3">4.2.1.96</ecNumber>
    </recommendedName>
</protein>
<dbReference type="AlphaFoldDB" id="A0A1M4XIV7"/>
<dbReference type="Pfam" id="PF01329">
    <property type="entry name" value="Pterin_4a"/>
    <property type="match status" value="1"/>
</dbReference>
<keyword evidence="5" id="KW-0456">Lyase</keyword>
<dbReference type="PANTHER" id="PTHR35908">
    <property type="entry name" value="HYPOTHETICAL FUSION PROTEIN"/>
    <property type="match status" value="1"/>
</dbReference>
<keyword evidence="8" id="KW-1185">Reference proteome</keyword>
<dbReference type="SUPFAM" id="SSF55248">
    <property type="entry name" value="PCD-like"/>
    <property type="match status" value="1"/>
</dbReference>
<dbReference type="CDD" id="cd00488">
    <property type="entry name" value="PCD_DCoH"/>
    <property type="match status" value="1"/>
</dbReference>
<feature type="domain" description="Glyoxalase-like" evidence="6">
    <location>
        <begin position="108"/>
        <end position="211"/>
    </location>
</feature>
<dbReference type="GO" id="GO:0006729">
    <property type="term" value="P:tetrahydrobiopterin biosynthetic process"/>
    <property type="evidence" value="ECO:0007669"/>
    <property type="project" value="InterPro"/>
</dbReference>
<accession>A0A1M4XIV7</accession>
<dbReference type="InterPro" id="IPR036428">
    <property type="entry name" value="PCD_sf"/>
</dbReference>
<dbReference type="EC" id="4.2.1.96" evidence="3"/>
<evidence type="ECO:0000256" key="1">
    <source>
        <dbReference type="ARBA" id="ARBA00001554"/>
    </source>
</evidence>